<evidence type="ECO:0000256" key="4">
    <source>
        <dbReference type="ARBA" id="ARBA00022737"/>
    </source>
</evidence>
<dbReference type="InterPro" id="IPR001368">
    <property type="entry name" value="TNFR/NGFR_Cys_rich_reg"/>
</dbReference>
<keyword evidence="2" id="KW-0053">Apoptosis</keyword>
<protein>
    <submittedName>
        <fullName evidence="15">Uncharacterized protein</fullName>
    </submittedName>
</protein>
<organism evidence="15 16">
    <name type="scientific">Eleginops maclovinus</name>
    <name type="common">Patagonian blennie</name>
    <name type="synonym">Eleginus maclovinus</name>
    <dbReference type="NCBI Taxonomy" id="56733"/>
    <lineage>
        <taxon>Eukaryota</taxon>
        <taxon>Metazoa</taxon>
        <taxon>Chordata</taxon>
        <taxon>Craniata</taxon>
        <taxon>Vertebrata</taxon>
        <taxon>Euteleostomi</taxon>
        <taxon>Actinopterygii</taxon>
        <taxon>Neopterygii</taxon>
        <taxon>Teleostei</taxon>
        <taxon>Neoteleostei</taxon>
        <taxon>Acanthomorphata</taxon>
        <taxon>Eupercaria</taxon>
        <taxon>Perciformes</taxon>
        <taxon>Notothenioidei</taxon>
        <taxon>Eleginopidae</taxon>
        <taxon>Eleginops</taxon>
    </lineage>
</organism>
<evidence type="ECO:0000256" key="2">
    <source>
        <dbReference type="ARBA" id="ARBA00022703"/>
    </source>
</evidence>
<evidence type="ECO:0000259" key="13">
    <source>
        <dbReference type="PROSITE" id="PS50017"/>
    </source>
</evidence>
<evidence type="ECO:0000256" key="8">
    <source>
        <dbReference type="ARBA" id="ARBA00023180"/>
    </source>
</evidence>
<keyword evidence="5 11" id="KW-0472">Membrane</keyword>
<sequence>MTRTVNYLVSVLFCCLGLTAAFPQSGLSSCRDDEYPHGNICCKNCPAGKRVAAHCSTAGGVGQCEECDDGTFTEHDNGLQQCFKCPQCRSDQEAVQPCTHTQETECQCRAGRFCAPDQPCEVCKKCSSCAQDEETVRNCTSTTNTECKKNPPKSDSDSEKASLVLPLLLLAFLITAGAIFAVWRHRRAKESQGHTPDGLKAGQLNSASPSEGHSNGEPRRQSCSILLHPPSLLVRSRSCREEEERQVLCESLSSSASNSQHSLTGLPSAYPHASPPSSTPASPRASPAAHRQPSMREEQPFPKLVPEHGEDSLRKCFQFFEELDYTVHKRFFRNLDVSDNEIKSKELLLYEDKIHDLLNTWVEMKGRDASLNDLLRALLDLNQRRTAEKIKEKALQYGHYTCPNLEDERSDF</sequence>
<dbReference type="InterPro" id="IPR011029">
    <property type="entry name" value="DEATH-like_dom_sf"/>
</dbReference>
<dbReference type="Pfam" id="PF00531">
    <property type="entry name" value="Death"/>
    <property type="match status" value="1"/>
</dbReference>
<proteinExistence type="predicted"/>
<feature type="repeat" description="TNFR-Cys" evidence="9">
    <location>
        <begin position="107"/>
        <end position="147"/>
    </location>
</feature>
<evidence type="ECO:0000256" key="6">
    <source>
        <dbReference type="ARBA" id="ARBA00023157"/>
    </source>
</evidence>
<feature type="domain" description="Death" evidence="13">
    <location>
        <begin position="329"/>
        <end position="394"/>
    </location>
</feature>
<dbReference type="Proteomes" id="UP001346869">
    <property type="component" value="Unassembled WGS sequence"/>
</dbReference>
<dbReference type="CDD" id="cd08315">
    <property type="entry name" value="Death_TRAILR_DR4_DR5"/>
    <property type="match status" value="1"/>
</dbReference>
<evidence type="ECO:0000259" key="14">
    <source>
        <dbReference type="PROSITE" id="PS50050"/>
    </source>
</evidence>
<dbReference type="AlphaFoldDB" id="A0AAN7Y3J6"/>
<dbReference type="GO" id="GO:0036462">
    <property type="term" value="P:TRAIL-activated apoptotic signaling pathway"/>
    <property type="evidence" value="ECO:0007669"/>
    <property type="project" value="TreeGrafter"/>
</dbReference>
<feature type="compositionally biased region" description="Polar residues" evidence="10">
    <location>
        <begin position="203"/>
        <end position="213"/>
    </location>
</feature>
<keyword evidence="3 12" id="KW-0732">Signal</keyword>
<dbReference type="EMBL" id="JAUZQC010000005">
    <property type="protein sequence ID" value="KAK5871746.1"/>
    <property type="molecule type" value="Genomic_DNA"/>
</dbReference>
<keyword evidence="7" id="KW-0675">Receptor</keyword>
<evidence type="ECO:0000256" key="10">
    <source>
        <dbReference type="SAM" id="MobiDB-lite"/>
    </source>
</evidence>
<evidence type="ECO:0000256" key="1">
    <source>
        <dbReference type="ARBA" id="ARBA00004370"/>
    </source>
</evidence>
<feature type="compositionally biased region" description="Basic and acidic residues" evidence="10">
    <location>
        <begin position="294"/>
        <end position="307"/>
    </location>
</feature>
<feature type="region of interest" description="Disordered" evidence="10">
    <location>
        <begin position="191"/>
        <end position="222"/>
    </location>
</feature>
<feature type="compositionally biased region" description="Low complexity" evidence="10">
    <location>
        <begin position="253"/>
        <end position="272"/>
    </location>
</feature>
<feature type="repeat" description="TNFR-Cys" evidence="9">
    <location>
        <begin position="66"/>
        <end position="106"/>
    </location>
</feature>
<feature type="disulfide bond" evidence="9">
    <location>
        <begin position="126"/>
        <end position="139"/>
    </location>
</feature>
<keyword evidence="11" id="KW-0812">Transmembrane</keyword>
<feature type="transmembrane region" description="Helical" evidence="11">
    <location>
        <begin position="163"/>
        <end position="183"/>
    </location>
</feature>
<feature type="domain" description="TNFR-Cys" evidence="14">
    <location>
        <begin position="107"/>
        <end position="147"/>
    </location>
</feature>
<reference evidence="15 16" key="1">
    <citation type="journal article" date="2023" name="Genes (Basel)">
        <title>Chromosome-Level Genome Assembly and Circadian Gene Repertoire of the Patagonia Blennie Eleginops maclovinus-The Closest Ancestral Proxy of Antarctic Cryonotothenioids.</title>
        <authorList>
            <person name="Cheng C.C."/>
            <person name="Rivera-Colon A.G."/>
            <person name="Minhas B.F."/>
            <person name="Wilson L."/>
            <person name="Rayamajhi N."/>
            <person name="Vargas-Chacoff L."/>
            <person name="Catchen J.M."/>
        </authorList>
    </citation>
    <scope>NUCLEOTIDE SEQUENCE [LARGE SCALE GENOMIC DNA]</scope>
    <source>
        <strain evidence="15">JMC-PN-2008</strain>
    </source>
</reference>
<feature type="disulfide bond" evidence="9">
    <location>
        <begin position="88"/>
        <end position="106"/>
    </location>
</feature>
<dbReference type="PROSITE" id="PS50017">
    <property type="entry name" value="DEATH_DOMAIN"/>
    <property type="match status" value="1"/>
</dbReference>
<keyword evidence="16" id="KW-1185">Reference proteome</keyword>
<accession>A0AAN7Y3J6</accession>
<evidence type="ECO:0000256" key="9">
    <source>
        <dbReference type="PROSITE-ProRule" id="PRU00206"/>
    </source>
</evidence>
<dbReference type="SUPFAM" id="SSF47986">
    <property type="entry name" value="DEATH domain"/>
    <property type="match status" value="1"/>
</dbReference>
<feature type="compositionally biased region" description="Low complexity" evidence="10">
    <location>
        <begin position="279"/>
        <end position="292"/>
    </location>
</feature>
<evidence type="ECO:0000256" key="5">
    <source>
        <dbReference type="ARBA" id="ARBA00023136"/>
    </source>
</evidence>
<dbReference type="Pfam" id="PF00020">
    <property type="entry name" value="TNFR_c6"/>
    <property type="match status" value="2"/>
</dbReference>
<dbReference type="PROSITE" id="PS50050">
    <property type="entry name" value="TNFR_NGFR_2"/>
    <property type="match status" value="2"/>
</dbReference>
<evidence type="ECO:0000256" key="12">
    <source>
        <dbReference type="SAM" id="SignalP"/>
    </source>
</evidence>
<keyword evidence="4" id="KW-0677">Repeat</keyword>
<dbReference type="PANTHER" id="PTHR46330:SF6">
    <property type="entry name" value="HEMATOPOIETIC DEATH RECEPTOR-RELATED"/>
    <property type="match status" value="1"/>
</dbReference>
<reference evidence="15 16" key="2">
    <citation type="journal article" date="2023" name="Mol. Biol. Evol.">
        <title>Genomics of Secondarily Temperate Adaptation in the Only Non-Antarctic Icefish.</title>
        <authorList>
            <person name="Rivera-Colon A.G."/>
            <person name="Rayamajhi N."/>
            <person name="Minhas B.F."/>
            <person name="Madrigal G."/>
            <person name="Bilyk K.T."/>
            <person name="Yoon V."/>
            <person name="Hune M."/>
            <person name="Gregory S."/>
            <person name="Cheng C.H.C."/>
            <person name="Catchen J.M."/>
        </authorList>
    </citation>
    <scope>NUCLEOTIDE SEQUENCE [LARGE SCALE GENOMIC DNA]</scope>
    <source>
        <strain evidence="15">JMC-PN-2008</strain>
    </source>
</reference>
<dbReference type="SUPFAM" id="SSF57586">
    <property type="entry name" value="TNF receptor-like"/>
    <property type="match status" value="2"/>
</dbReference>
<gene>
    <name evidence="15" type="ORF">PBY51_004607</name>
</gene>
<name>A0AAN7Y3J6_ELEMC</name>
<dbReference type="Gene3D" id="2.10.50.10">
    <property type="entry name" value="Tumor Necrosis Factor Receptor, subunit A, domain 2"/>
    <property type="match status" value="2"/>
</dbReference>
<keyword evidence="8" id="KW-0325">Glycoprotein</keyword>
<dbReference type="PROSITE" id="PS51257">
    <property type="entry name" value="PROKAR_LIPOPROTEIN"/>
    <property type="match status" value="1"/>
</dbReference>
<dbReference type="GO" id="GO:0009986">
    <property type="term" value="C:cell surface"/>
    <property type="evidence" value="ECO:0007669"/>
    <property type="project" value="TreeGrafter"/>
</dbReference>
<feature type="domain" description="TNFR-Cys" evidence="14">
    <location>
        <begin position="66"/>
        <end position="106"/>
    </location>
</feature>
<feature type="chain" id="PRO_5043030907" evidence="12">
    <location>
        <begin position="22"/>
        <end position="412"/>
    </location>
</feature>
<dbReference type="GO" id="GO:0005886">
    <property type="term" value="C:plasma membrane"/>
    <property type="evidence" value="ECO:0007669"/>
    <property type="project" value="TreeGrafter"/>
</dbReference>
<keyword evidence="11" id="KW-1133">Transmembrane helix</keyword>
<evidence type="ECO:0000256" key="7">
    <source>
        <dbReference type="ARBA" id="ARBA00023170"/>
    </source>
</evidence>
<dbReference type="InterPro" id="IPR034029">
    <property type="entry name" value="TNFRSF10A/B_death"/>
</dbReference>
<evidence type="ECO:0000256" key="3">
    <source>
        <dbReference type="ARBA" id="ARBA00022729"/>
    </source>
</evidence>
<dbReference type="GO" id="GO:0043065">
    <property type="term" value="P:positive regulation of apoptotic process"/>
    <property type="evidence" value="ECO:0007669"/>
    <property type="project" value="TreeGrafter"/>
</dbReference>
<feature type="disulfide bond" evidence="9">
    <location>
        <begin position="108"/>
        <end position="123"/>
    </location>
</feature>
<dbReference type="SMART" id="SM00208">
    <property type="entry name" value="TNFR"/>
    <property type="match status" value="3"/>
</dbReference>
<comment type="subcellular location">
    <subcellularLocation>
        <location evidence="1">Membrane</location>
    </subcellularLocation>
</comment>
<dbReference type="InterPro" id="IPR000488">
    <property type="entry name" value="Death_dom"/>
</dbReference>
<comment type="caution">
    <text evidence="15">The sequence shown here is derived from an EMBL/GenBank/DDBJ whole genome shotgun (WGS) entry which is preliminary data.</text>
</comment>
<evidence type="ECO:0000256" key="11">
    <source>
        <dbReference type="SAM" id="Phobius"/>
    </source>
</evidence>
<feature type="disulfide bond" evidence="9">
    <location>
        <begin position="129"/>
        <end position="147"/>
    </location>
</feature>
<keyword evidence="6 9" id="KW-1015">Disulfide bond</keyword>
<evidence type="ECO:0000313" key="15">
    <source>
        <dbReference type="EMBL" id="KAK5871746.1"/>
    </source>
</evidence>
<evidence type="ECO:0000313" key="16">
    <source>
        <dbReference type="Proteomes" id="UP001346869"/>
    </source>
</evidence>
<feature type="disulfide bond" evidence="9">
    <location>
        <begin position="67"/>
        <end position="82"/>
    </location>
</feature>
<dbReference type="InterPro" id="IPR052491">
    <property type="entry name" value="TNFRSF10"/>
</dbReference>
<feature type="disulfide bond" evidence="9">
    <location>
        <begin position="85"/>
        <end position="98"/>
    </location>
</feature>
<dbReference type="Gene3D" id="1.10.533.10">
    <property type="entry name" value="Death Domain, Fas"/>
    <property type="match status" value="1"/>
</dbReference>
<feature type="region of interest" description="Disordered" evidence="10">
    <location>
        <begin position="253"/>
        <end position="307"/>
    </location>
</feature>
<feature type="signal peptide" evidence="12">
    <location>
        <begin position="1"/>
        <end position="21"/>
    </location>
</feature>
<dbReference type="PANTHER" id="PTHR46330">
    <property type="entry name" value="TUMOR NECROSIS FACTOR RECEPTOR SUPERFAMILY MEMBER 10B"/>
    <property type="match status" value="1"/>
</dbReference>